<evidence type="ECO:0000313" key="3">
    <source>
        <dbReference type="Proteomes" id="UP000594364"/>
    </source>
</evidence>
<sequence>MVNEAQLKRSVLRTPDVLDHLSQEDLRNVTLDLLSALQSLRASRLLRSACRINSLVGDLARLTCSVTSKDFDFDRVKPLLNAALAVHVEDSNIWDHVYNAVTEPTPPPQTIPSSLQQTPSTQNTGSFVNSFERRQFMEKILKQELGSLYVGVPNFLDTFSRSVTDLKVASDTVFRAEESDVLAWFSDLILKLEAFAGDFNPNPTRRRKLTVAQPRTPLLGSTGKRSMDIGFVAREYAYEPAPKKGRFRWSHIQVPGELKSNPAADIPSIAWIDIAIYVREVFTAQSTRRFVLAFTLYGSIMRVWEFDRLGGIASDKFDINSEDGALLFVTTVLGFLWIDEENLGFDPSFITSHGQQYIIIE</sequence>
<accession>A0A7S9KJK0</accession>
<dbReference type="PANTHER" id="PTHR38248">
    <property type="entry name" value="FUNK1 6"/>
    <property type="match status" value="1"/>
</dbReference>
<dbReference type="Proteomes" id="UP000594364">
    <property type="component" value="Chromosome 1"/>
</dbReference>
<evidence type="ECO:0000313" key="2">
    <source>
        <dbReference type="EMBL" id="QPG93522.1"/>
    </source>
</evidence>
<reference evidence="2 3" key="1">
    <citation type="journal article" date="2018" name="PLoS Genet.">
        <title>Repeat elements organise 3D genome structure and mediate transcription in the filamentous fungus Epichloe festucae.</title>
        <authorList>
            <person name="Winter D.J."/>
            <person name="Ganley A.R.D."/>
            <person name="Young C.A."/>
            <person name="Liachko I."/>
            <person name="Schardl C.L."/>
            <person name="Dupont P.Y."/>
            <person name="Berry D."/>
            <person name="Ram A."/>
            <person name="Scott B."/>
            <person name="Cox M.P."/>
        </authorList>
    </citation>
    <scope>NUCLEOTIDE SEQUENCE [LARGE SCALE GENOMIC DNA]</scope>
    <source>
        <strain evidence="2 3">Fl1</strain>
    </source>
</reference>
<organism evidence="2 3">
    <name type="scientific">Epichloe festucae (strain Fl1)</name>
    <dbReference type="NCBI Taxonomy" id="877507"/>
    <lineage>
        <taxon>Eukaryota</taxon>
        <taxon>Fungi</taxon>
        <taxon>Dikarya</taxon>
        <taxon>Ascomycota</taxon>
        <taxon>Pezizomycotina</taxon>
        <taxon>Sordariomycetes</taxon>
        <taxon>Hypocreomycetidae</taxon>
        <taxon>Hypocreales</taxon>
        <taxon>Clavicipitaceae</taxon>
        <taxon>Epichloe</taxon>
    </lineage>
</organism>
<dbReference type="AlphaFoldDB" id="A0A7S9KJK0"/>
<dbReference type="Pfam" id="PF17667">
    <property type="entry name" value="Pkinase_fungal"/>
    <property type="match status" value="1"/>
</dbReference>
<proteinExistence type="predicted"/>
<dbReference type="OrthoDB" id="5150075at2759"/>
<protein>
    <recommendedName>
        <fullName evidence="1">Fungal-type protein kinase domain-containing protein</fullName>
    </recommendedName>
</protein>
<name>A0A7S9KJK0_EPIFF</name>
<dbReference type="PANTHER" id="PTHR38248:SF2">
    <property type="entry name" value="FUNK1 11"/>
    <property type="match status" value="1"/>
</dbReference>
<dbReference type="EMBL" id="CP031385">
    <property type="protein sequence ID" value="QPG93522.1"/>
    <property type="molecule type" value="Genomic_DNA"/>
</dbReference>
<gene>
    <name evidence="2" type="ORF">C2857_000445</name>
</gene>
<evidence type="ECO:0000259" key="1">
    <source>
        <dbReference type="Pfam" id="PF17667"/>
    </source>
</evidence>
<feature type="domain" description="Fungal-type protein kinase" evidence="1">
    <location>
        <begin position="227"/>
        <end position="360"/>
    </location>
</feature>
<dbReference type="InterPro" id="IPR040976">
    <property type="entry name" value="Pkinase_fungal"/>
</dbReference>
<keyword evidence="3" id="KW-1185">Reference proteome</keyword>